<gene>
    <name evidence="1" type="ORF">LEA_09158</name>
</gene>
<accession>K1U885</accession>
<evidence type="ECO:0000313" key="1">
    <source>
        <dbReference type="EMBL" id="EKC67721.1"/>
    </source>
</evidence>
<dbReference type="EMBL" id="AJWY01006124">
    <property type="protein sequence ID" value="EKC67721.1"/>
    <property type="molecule type" value="Genomic_DNA"/>
</dbReference>
<reference evidence="1" key="1">
    <citation type="journal article" date="2013" name="Environ. Microbiol.">
        <title>Microbiota from the distal guts of lean and obese adolescents exhibit partial functional redundancy besides clear differences in community structure.</title>
        <authorList>
            <person name="Ferrer M."/>
            <person name="Ruiz A."/>
            <person name="Lanza F."/>
            <person name="Haange S.B."/>
            <person name="Oberbach A."/>
            <person name="Till H."/>
            <person name="Bargiela R."/>
            <person name="Campoy C."/>
            <person name="Segura M.T."/>
            <person name="Richter M."/>
            <person name="von Bergen M."/>
            <person name="Seifert J."/>
            <person name="Suarez A."/>
        </authorList>
    </citation>
    <scope>NUCLEOTIDE SEQUENCE</scope>
</reference>
<sequence length="35" mass="4336">FVPLYKTDVIEKQYYDIPQDEPLKTRLLYFDLKKD</sequence>
<dbReference type="AlphaFoldDB" id="K1U885"/>
<proteinExistence type="predicted"/>
<name>K1U885_9ZZZZ</name>
<comment type="caution">
    <text evidence="1">The sequence shown here is derived from an EMBL/GenBank/DDBJ whole genome shotgun (WGS) entry which is preliminary data.</text>
</comment>
<feature type="non-terminal residue" evidence="1">
    <location>
        <position position="1"/>
    </location>
</feature>
<protein>
    <submittedName>
        <fullName evidence="1">Uncharacterized protein</fullName>
    </submittedName>
</protein>
<organism evidence="1">
    <name type="scientific">human gut metagenome</name>
    <dbReference type="NCBI Taxonomy" id="408170"/>
    <lineage>
        <taxon>unclassified sequences</taxon>
        <taxon>metagenomes</taxon>
        <taxon>organismal metagenomes</taxon>
    </lineage>
</organism>